<sequence>MPWHSAATHLLAEFFHTHLVEATSVAPVPLLAAALLIGALTGYALPRPSADSAKSSPWWNSLATFLSNTSLRRFFLAWHGASIIREVWYHWTEKGTFRRFAYAVWGLLTGKGWHFDFPTAHEAGLPAGTPCNPEPSSENDDWYVTRKDLEFFQRNGERDEPVRGASPWEELMDKEIPNQLKYTSWRRTLPNGKTEYKSVTYSPDTTAEEYIDLFFDDDNRPNWDTMIIEHEVLEDGDFNQRQQVVRWIRRFPFSFISDREYVLARRLFREGNTLYGITKAVDHPRGRKNNNVVKMDVFYSMWGAQTVPCPWGSGKPACKTTLLHHEQFKIPENLARFAVKHGMWSFVKKLTQETPKFIEARRKRCDPFSPDPQAYGAGRRPNPPTRYERAHAHSNFVARKGSQQQQQQQQQQNHASSSSSPFWQPANGKQQRGGGREWYRRSSTSPALPAGAICGSPLHSPLTAQGSEDLGGMGGSDTQVALGHSGHEMRAHHRNVGRSASASKVKGLAAFALASGLAMLMRPAANGTYESGSRVPVCSHESSKLNRRRLRRHRTNASSDTCLAEVEGL</sequence>
<evidence type="ECO:0000259" key="3">
    <source>
        <dbReference type="PROSITE" id="PS50848"/>
    </source>
</evidence>
<evidence type="ECO:0000313" key="4">
    <source>
        <dbReference type="EMBL" id="KAF5842087.1"/>
    </source>
</evidence>
<dbReference type="InterPro" id="IPR002913">
    <property type="entry name" value="START_lipid-bd_dom"/>
</dbReference>
<gene>
    <name evidence="4" type="ORF">DUNSADRAFT_9346</name>
</gene>
<dbReference type="SUPFAM" id="SSF55961">
    <property type="entry name" value="Bet v1-like"/>
    <property type="match status" value="1"/>
</dbReference>
<evidence type="ECO:0000256" key="1">
    <source>
        <dbReference type="SAM" id="MobiDB-lite"/>
    </source>
</evidence>
<feature type="region of interest" description="Disordered" evidence="1">
    <location>
        <begin position="361"/>
        <end position="481"/>
    </location>
</feature>
<dbReference type="InterPro" id="IPR051213">
    <property type="entry name" value="START_lipid_transfer"/>
</dbReference>
<dbReference type="Proteomes" id="UP000815325">
    <property type="component" value="Unassembled WGS sequence"/>
</dbReference>
<keyword evidence="5" id="KW-1185">Reference proteome</keyword>
<comment type="caution">
    <text evidence="4">The sequence shown here is derived from an EMBL/GenBank/DDBJ whole genome shotgun (WGS) entry which is preliminary data.</text>
</comment>
<feature type="chain" id="PRO_5047087521" description="START domain-containing protein" evidence="2">
    <location>
        <begin position="23"/>
        <end position="569"/>
    </location>
</feature>
<reference evidence="4" key="1">
    <citation type="submission" date="2017-08" db="EMBL/GenBank/DDBJ databases">
        <authorList>
            <person name="Polle J.E."/>
            <person name="Barry K."/>
            <person name="Cushman J."/>
            <person name="Schmutz J."/>
            <person name="Tran D."/>
            <person name="Hathwaick L.T."/>
            <person name="Yim W.C."/>
            <person name="Jenkins J."/>
            <person name="Mckie-Krisberg Z.M."/>
            <person name="Prochnik S."/>
            <person name="Lindquist E."/>
            <person name="Dockter R.B."/>
            <person name="Adam C."/>
            <person name="Molina H."/>
            <person name="Bunkerborg J."/>
            <person name="Jin E."/>
            <person name="Buchheim M."/>
            <person name="Magnuson J."/>
        </authorList>
    </citation>
    <scope>NUCLEOTIDE SEQUENCE</scope>
    <source>
        <strain evidence="4">CCAP 19/18</strain>
    </source>
</reference>
<accession>A0ABQ7H5F3</accession>
<organism evidence="4 5">
    <name type="scientific">Dunaliella salina</name>
    <name type="common">Green alga</name>
    <name type="synonym">Protococcus salinus</name>
    <dbReference type="NCBI Taxonomy" id="3046"/>
    <lineage>
        <taxon>Eukaryota</taxon>
        <taxon>Viridiplantae</taxon>
        <taxon>Chlorophyta</taxon>
        <taxon>core chlorophytes</taxon>
        <taxon>Chlorophyceae</taxon>
        <taxon>CS clade</taxon>
        <taxon>Chlamydomonadales</taxon>
        <taxon>Dunaliellaceae</taxon>
        <taxon>Dunaliella</taxon>
    </lineage>
</organism>
<dbReference type="EMBL" id="MU069469">
    <property type="protein sequence ID" value="KAF5842087.1"/>
    <property type="molecule type" value="Genomic_DNA"/>
</dbReference>
<dbReference type="Pfam" id="PF01852">
    <property type="entry name" value="START"/>
    <property type="match status" value="1"/>
</dbReference>
<name>A0ABQ7H5F3_DUNSA</name>
<protein>
    <recommendedName>
        <fullName evidence="3">START domain-containing protein</fullName>
    </recommendedName>
</protein>
<dbReference type="PANTHER" id="PTHR19308:SF39">
    <property type="entry name" value="PHOSPHATIDYLCHOLINE TRANSFER PROTEIN"/>
    <property type="match status" value="1"/>
</dbReference>
<feature type="domain" description="START" evidence="3">
    <location>
        <begin position="168"/>
        <end position="359"/>
    </location>
</feature>
<evidence type="ECO:0000256" key="2">
    <source>
        <dbReference type="SAM" id="SignalP"/>
    </source>
</evidence>
<dbReference type="PANTHER" id="PTHR19308">
    <property type="entry name" value="PHOSPHATIDYLCHOLINE TRANSFER PROTEIN"/>
    <property type="match status" value="1"/>
</dbReference>
<feature type="compositionally biased region" description="Low complexity" evidence="1">
    <location>
        <begin position="403"/>
        <end position="412"/>
    </location>
</feature>
<dbReference type="InterPro" id="IPR023393">
    <property type="entry name" value="START-like_dom_sf"/>
</dbReference>
<dbReference type="Gene3D" id="3.30.530.20">
    <property type="match status" value="1"/>
</dbReference>
<feature type="signal peptide" evidence="2">
    <location>
        <begin position="1"/>
        <end position="22"/>
    </location>
</feature>
<evidence type="ECO:0000313" key="5">
    <source>
        <dbReference type="Proteomes" id="UP000815325"/>
    </source>
</evidence>
<dbReference type="PROSITE" id="PS50848">
    <property type="entry name" value="START"/>
    <property type="match status" value="1"/>
</dbReference>
<keyword evidence="2" id="KW-0732">Signal</keyword>
<proteinExistence type="predicted"/>
<feature type="compositionally biased region" description="Polar residues" evidence="1">
    <location>
        <begin position="413"/>
        <end position="430"/>
    </location>
</feature>